<feature type="domain" description="TonB-dependent receptor plug" evidence="12">
    <location>
        <begin position="101"/>
        <end position="200"/>
    </location>
</feature>
<keyword evidence="10" id="KW-0732">Signal</keyword>
<accession>A0A934VJR0</accession>
<evidence type="ECO:0000313" key="13">
    <source>
        <dbReference type="EMBL" id="MBK1832864.1"/>
    </source>
</evidence>
<protein>
    <submittedName>
        <fullName evidence="13">TonB-dependent receptor</fullName>
    </submittedName>
</protein>
<evidence type="ECO:0000256" key="9">
    <source>
        <dbReference type="RuleBase" id="RU003357"/>
    </source>
</evidence>
<dbReference type="InterPro" id="IPR039426">
    <property type="entry name" value="TonB-dep_rcpt-like"/>
</dbReference>
<evidence type="ECO:0000256" key="3">
    <source>
        <dbReference type="ARBA" id="ARBA00022452"/>
    </source>
</evidence>
<dbReference type="Gene3D" id="2.170.130.10">
    <property type="entry name" value="TonB-dependent receptor, plug domain"/>
    <property type="match status" value="1"/>
</dbReference>
<evidence type="ECO:0000256" key="10">
    <source>
        <dbReference type="SAM" id="SignalP"/>
    </source>
</evidence>
<comment type="subcellular location">
    <subcellularLocation>
        <location evidence="1 8">Cell outer membrane</location>
        <topology evidence="1 8">Multi-pass membrane protein</topology>
    </subcellularLocation>
</comment>
<evidence type="ECO:0000259" key="11">
    <source>
        <dbReference type="Pfam" id="PF00593"/>
    </source>
</evidence>
<dbReference type="Proteomes" id="UP000604083">
    <property type="component" value="Unassembled WGS sequence"/>
</dbReference>
<comment type="similarity">
    <text evidence="8 9">Belongs to the TonB-dependent receptor family.</text>
</comment>
<feature type="domain" description="TonB-dependent receptor-like beta-barrel" evidence="11">
    <location>
        <begin position="317"/>
        <end position="737"/>
    </location>
</feature>
<dbReference type="Gene3D" id="2.40.170.20">
    <property type="entry name" value="TonB-dependent receptor, beta-barrel domain"/>
    <property type="match status" value="1"/>
</dbReference>
<proteinExistence type="inferred from homology"/>
<dbReference type="GO" id="GO:0015344">
    <property type="term" value="F:siderophore uptake transmembrane transporter activity"/>
    <property type="evidence" value="ECO:0007669"/>
    <property type="project" value="TreeGrafter"/>
</dbReference>
<dbReference type="PANTHER" id="PTHR30069">
    <property type="entry name" value="TONB-DEPENDENT OUTER MEMBRANE RECEPTOR"/>
    <property type="match status" value="1"/>
</dbReference>
<keyword evidence="7 8" id="KW-0998">Cell outer membrane</keyword>
<dbReference type="AlphaFoldDB" id="A0A934VJR0"/>
<dbReference type="PROSITE" id="PS52016">
    <property type="entry name" value="TONB_DEPENDENT_REC_3"/>
    <property type="match status" value="1"/>
</dbReference>
<evidence type="ECO:0000256" key="8">
    <source>
        <dbReference type="PROSITE-ProRule" id="PRU01360"/>
    </source>
</evidence>
<keyword evidence="5 9" id="KW-0798">TonB box</keyword>
<keyword evidence="13" id="KW-0675">Receptor</keyword>
<dbReference type="PANTHER" id="PTHR30069:SF40">
    <property type="entry name" value="TONB-DEPENDENT RECEPTOR NMB0964-RELATED"/>
    <property type="match status" value="1"/>
</dbReference>
<comment type="caution">
    <text evidence="13">The sequence shown here is derived from an EMBL/GenBank/DDBJ whole genome shotgun (WGS) entry which is preliminary data.</text>
</comment>
<keyword evidence="6 8" id="KW-0472">Membrane</keyword>
<feature type="signal peptide" evidence="10">
    <location>
        <begin position="1"/>
        <end position="25"/>
    </location>
</feature>
<keyword evidence="2 8" id="KW-0813">Transport</keyword>
<dbReference type="Pfam" id="PF07715">
    <property type="entry name" value="Plug"/>
    <property type="match status" value="1"/>
</dbReference>
<keyword evidence="14" id="KW-1185">Reference proteome</keyword>
<dbReference type="InterPro" id="IPR000531">
    <property type="entry name" value="Beta-barrel_TonB"/>
</dbReference>
<dbReference type="GO" id="GO:0044718">
    <property type="term" value="P:siderophore transmembrane transport"/>
    <property type="evidence" value="ECO:0007669"/>
    <property type="project" value="TreeGrafter"/>
</dbReference>
<dbReference type="RefSeq" id="WP_200390298.1">
    <property type="nucleotide sequence ID" value="NZ_JAENIO010000003.1"/>
</dbReference>
<gene>
    <name evidence="13" type="ORF">JIN78_02220</name>
</gene>
<dbReference type="InterPro" id="IPR012910">
    <property type="entry name" value="Plug_dom"/>
</dbReference>
<evidence type="ECO:0000256" key="5">
    <source>
        <dbReference type="ARBA" id="ARBA00023077"/>
    </source>
</evidence>
<reference evidence="13" key="1">
    <citation type="submission" date="2021-01" db="EMBL/GenBank/DDBJ databases">
        <title>Modified the classification status of verrucomicrobia.</title>
        <authorList>
            <person name="Feng X."/>
        </authorList>
    </citation>
    <scope>NUCLEOTIDE SEQUENCE</scope>
    <source>
        <strain evidence="13">KCTC 12986</strain>
    </source>
</reference>
<evidence type="ECO:0000259" key="12">
    <source>
        <dbReference type="Pfam" id="PF07715"/>
    </source>
</evidence>
<keyword evidence="3 8" id="KW-1134">Transmembrane beta strand</keyword>
<name>A0A934VJR0_9BACT</name>
<dbReference type="EMBL" id="JAENIO010000003">
    <property type="protein sequence ID" value="MBK1832864.1"/>
    <property type="molecule type" value="Genomic_DNA"/>
</dbReference>
<organism evidence="13 14">
    <name type="scientific">Roseibacillus ishigakijimensis</name>
    <dbReference type="NCBI Taxonomy" id="454146"/>
    <lineage>
        <taxon>Bacteria</taxon>
        <taxon>Pseudomonadati</taxon>
        <taxon>Verrucomicrobiota</taxon>
        <taxon>Verrucomicrobiia</taxon>
        <taxon>Verrucomicrobiales</taxon>
        <taxon>Verrucomicrobiaceae</taxon>
        <taxon>Roseibacillus</taxon>
    </lineage>
</organism>
<evidence type="ECO:0000256" key="6">
    <source>
        <dbReference type="ARBA" id="ARBA00023136"/>
    </source>
</evidence>
<keyword evidence="4 8" id="KW-0812">Transmembrane</keyword>
<dbReference type="GO" id="GO:0009279">
    <property type="term" value="C:cell outer membrane"/>
    <property type="evidence" value="ECO:0007669"/>
    <property type="project" value="UniProtKB-SubCell"/>
</dbReference>
<evidence type="ECO:0000256" key="4">
    <source>
        <dbReference type="ARBA" id="ARBA00022692"/>
    </source>
</evidence>
<evidence type="ECO:0000313" key="14">
    <source>
        <dbReference type="Proteomes" id="UP000604083"/>
    </source>
</evidence>
<dbReference type="Pfam" id="PF00593">
    <property type="entry name" value="TonB_dep_Rec_b-barrel"/>
    <property type="match status" value="1"/>
</dbReference>
<dbReference type="InterPro" id="IPR036942">
    <property type="entry name" value="Beta-barrel_TonB_sf"/>
</dbReference>
<evidence type="ECO:0000256" key="2">
    <source>
        <dbReference type="ARBA" id="ARBA00022448"/>
    </source>
</evidence>
<dbReference type="SUPFAM" id="SSF56935">
    <property type="entry name" value="Porins"/>
    <property type="match status" value="1"/>
</dbReference>
<evidence type="ECO:0000256" key="1">
    <source>
        <dbReference type="ARBA" id="ARBA00004571"/>
    </source>
</evidence>
<sequence length="768" mass="84399">MLSKRKKSPAAVVLFTVSSVLVSWAEESLPSTEFWSEETLAEDIEELPESTVQAVAEAPLSYLSPTLLPTTTVEAEGERGEATLLGSPLAENPLLRFASPSATVLRGAPLRRKQRATLGETLAAEPGITASSYSPGVSRPIIRGFDGVRVRTLRDGLGTMDLSEDSPDHGVLIDPLMMEEVEIHRGPSSLLFGNSAIGGAINTRTRTIPAVEEGEPFTATAMTGYESQGDGHHFATAGEFRNEQAALGFSASHRSAGDISIPGRARSQAYESLVQPHQFVPGVGAVPVSNSSDTLPNSFHNSTSWTLGGRLGSEDFLSLGVSHHRFETNYGLPYFYPGDETDFFGDYDIAAHLDRSDLEVSYRGDGGSWLREARWRLGYGNYGHDENFSGQGKDQGRDFTGTTFQKTTWESRLELHHGEEADLISGIWGAHFSNEELALTRLLVPPPTAFCEDSTLASTGLGFFALEQWQLGAFTLQGGLRWDQLETSLTDQLGSTLRSEGGSFSQSLTLSYDHSHPGPLDHLTTSLTISRLERQPTAHERYAFFHNAALGRFLIGGDLDGDVLKREESTGVELSFEGGWANTSAGLNLFYYDFANYVFLQDQRGVSFAPTAQYVETAAEFYGLEVSIDHLLCDDPGGWGLIQARLTGDLVRGLDRDRDDSPLPRIPPARLGAELTWELQHWRAALDMRYVFAQREAAEFPVAELESGDYLMVNASLNWTPDPEIRDWEISLQLRNLLDQEARDHTSFRKDTTPLPGFGLSSEVRWVF</sequence>
<feature type="chain" id="PRO_5037673059" evidence="10">
    <location>
        <begin position="26"/>
        <end position="768"/>
    </location>
</feature>
<evidence type="ECO:0000256" key="7">
    <source>
        <dbReference type="ARBA" id="ARBA00023237"/>
    </source>
</evidence>
<dbReference type="InterPro" id="IPR037066">
    <property type="entry name" value="Plug_dom_sf"/>
</dbReference>